<dbReference type="HOGENOM" id="CLU_001570_0_1_1"/>
<keyword evidence="9" id="KW-1185">Reference proteome</keyword>
<evidence type="ECO:0000256" key="7">
    <source>
        <dbReference type="ARBA" id="ARBA00023004"/>
    </source>
</evidence>
<keyword evidence="5" id="KW-1133">Transmembrane helix</keyword>
<dbReference type="PANTHER" id="PTHR47950:SF46">
    <property type="entry name" value="OS03G0248200 PROTEIN"/>
    <property type="match status" value="1"/>
</dbReference>
<evidence type="ECO:0000256" key="4">
    <source>
        <dbReference type="ARBA" id="ARBA00022821"/>
    </source>
</evidence>
<dbReference type="GO" id="GO:0051502">
    <property type="term" value="P:diterpene phytoalexin biosynthetic process"/>
    <property type="evidence" value="ECO:0007669"/>
    <property type="project" value="UniProtKB-ARBA"/>
</dbReference>
<reference evidence="8" key="2">
    <citation type="submission" date="2018-05" db="EMBL/GenBank/DDBJ databases">
        <title>OpunRS2 (Oryza punctata Reference Sequence Version 2).</title>
        <authorList>
            <person name="Zhang J."/>
            <person name="Kudrna D."/>
            <person name="Lee S."/>
            <person name="Talag J."/>
            <person name="Welchert J."/>
            <person name="Wing R.A."/>
        </authorList>
    </citation>
    <scope>NUCLEOTIDE SEQUENCE [LARGE SCALE GENOMIC DNA]</scope>
</reference>
<dbReference type="GO" id="GO:0005506">
    <property type="term" value="F:iron ion binding"/>
    <property type="evidence" value="ECO:0007669"/>
    <property type="project" value="InterPro"/>
</dbReference>
<dbReference type="InterPro" id="IPR001128">
    <property type="entry name" value="Cyt_P450"/>
</dbReference>
<dbReference type="Pfam" id="PF00067">
    <property type="entry name" value="p450"/>
    <property type="match status" value="2"/>
</dbReference>
<dbReference type="OMA" id="NEEWRTI"/>
<evidence type="ECO:0000256" key="2">
    <source>
        <dbReference type="ARBA" id="ARBA00022692"/>
    </source>
</evidence>
<name>A0A0E0KBA2_ORYPU</name>
<proteinExistence type="inferred from homology"/>
<evidence type="ECO:0000313" key="8">
    <source>
        <dbReference type="EnsemblPlants" id="OPUNC03G10180.1"/>
    </source>
</evidence>
<dbReference type="Gramene" id="OPUNC03G10180.1">
    <property type="protein sequence ID" value="OPUNC03G10180.1"/>
    <property type="gene ID" value="OPUNC03G10180"/>
</dbReference>
<dbReference type="PANTHER" id="PTHR47950">
    <property type="entry name" value="CYTOCHROME P450, FAMILY 76, SUBFAMILY C, POLYPEPTIDE 5-RELATED"/>
    <property type="match status" value="1"/>
</dbReference>
<keyword evidence="7" id="KW-0408">Iron</keyword>
<evidence type="ECO:0000313" key="9">
    <source>
        <dbReference type="Proteomes" id="UP000026962"/>
    </source>
</evidence>
<keyword evidence="3" id="KW-0479">Metal-binding</keyword>
<evidence type="ECO:0000256" key="3">
    <source>
        <dbReference type="ARBA" id="ARBA00022723"/>
    </source>
</evidence>
<evidence type="ECO:0000256" key="6">
    <source>
        <dbReference type="ARBA" id="ARBA00023002"/>
    </source>
</evidence>
<dbReference type="Proteomes" id="UP000026962">
    <property type="component" value="Chromosome 3"/>
</dbReference>
<organism evidence="8">
    <name type="scientific">Oryza punctata</name>
    <name type="common">Red rice</name>
    <dbReference type="NCBI Taxonomy" id="4537"/>
    <lineage>
        <taxon>Eukaryota</taxon>
        <taxon>Viridiplantae</taxon>
        <taxon>Streptophyta</taxon>
        <taxon>Embryophyta</taxon>
        <taxon>Tracheophyta</taxon>
        <taxon>Spermatophyta</taxon>
        <taxon>Magnoliopsida</taxon>
        <taxon>Liliopsida</taxon>
        <taxon>Poales</taxon>
        <taxon>Poaceae</taxon>
        <taxon>BOP clade</taxon>
        <taxon>Oryzoideae</taxon>
        <taxon>Oryzeae</taxon>
        <taxon>Oryzinae</taxon>
        <taxon>Oryza</taxon>
    </lineage>
</organism>
<keyword evidence="6" id="KW-0560">Oxidoreductase</keyword>
<dbReference type="AlphaFoldDB" id="A0A0E0KBA2"/>
<dbReference type="InterPro" id="IPR002401">
    <property type="entry name" value="Cyt_P450_E_grp-I"/>
</dbReference>
<evidence type="ECO:0000256" key="1">
    <source>
        <dbReference type="ARBA" id="ARBA00010617"/>
    </source>
</evidence>
<dbReference type="PRINTS" id="PR00463">
    <property type="entry name" value="EP450I"/>
</dbReference>
<accession>A0A0E0KBA2</accession>
<dbReference type="GO" id="GO:0006952">
    <property type="term" value="P:defense response"/>
    <property type="evidence" value="ECO:0007669"/>
    <property type="project" value="UniProtKB-KW"/>
</dbReference>
<evidence type="ECO:0008006" key="10">
    <source>
        <dbReference type="Google" id="ProtNLM"/>
    </source>
</evidence>
<dbReference type="GO" id="GO:0016709">
    <property type="term" value="F:oxidoreductase activity, acting on paired donors, with incorporation or reduction of molecular oxygen, NAD(P)H as one donor, and incorporation of one atom of oxygen"/>
    <property type="evidence" value="ECO:0007669"/>
    <property type="project" value="UniProtKB-ARBA"/>
</dbReference>
<keyword evidence="2" id="KW-0812">Transmembrane</keyword>
<dbReference type="GO" id="GO:0020037">
    <property type="term" value="F:heme binding"/>
    <property type="evidence" value="ECO:0007669"/>
    <property type="project" value="InterPro"/>
</dbReference>
<reference evidence="8" key="1">
    <citation type="submission" date="2015-04" db="UniProtKB">
        <authorList>
            <consortium name="EnsemblPlants"/>
        </authorList>
    </citation>
    <scope>IDENTIFICATION</scope>
</reference>
<keyword evidence="4" id="KW-0611">Plant defense</keyword>
<dbReference type="EnsemblPlants" id="OPUNC03G10180.1">
    <property type="protein sequence ID" value="OPUNC03G10180.1"/>
    <property type="gene ID" value="OPUNC03G10180"/>
</dbReference>
<comment type="similarity">
    <text evidence="1">Belongs to the cytochrome P450 family.</text>
</comment>
<dbReference type="STRING" id="4537.A0A0E0KBA2"/>
<dbReference type="InterPro" id="IPR017972">
    <property type="entry name" value="Cyt_P450_CS"/>
</dbReference>
<protein>
    <recommendedName>
        <fullName evidence="10">Cytochrome P450</fullName>
    </recommendedName>
</protein>
<dbReference type="CDD" id="cd11073">
    <property type="entry name" value="CYP76-like"/>
    <property type="match status" value="2"/>
</dbReference>
<dbReference type="SUPFAM" id="SSF48264">
    <property type="entry name" value="Cytochrome P450"/>
    <property type="match status" value="2"/>
</dbReference>
<dbReference type="eggNOG" id="KOG0156">
    <property type="taxonomic scope" value="Eukaryota"/>
</dbReference>
<dbReference type="PROSITE" id="PS00086">
    <property type="entry name" value="CYTOCHROME_P450"/>
    <property type="match status" value="2"/>
</dbReference>
<dbReference type="InterPro" id="IPR036396">
    <property type="entry name" value="Cyt_P450_sf"/>
</dbReference>
<dbReference type="FunFam" id="1.10.630.10:FF:000007">
    <property type="entry name" value="Cytochrome P450 76C4"/>
    <property type="match status" value="2"/>
</dbReference>
<dbReference type="Gene3D" id="1.10.630.10">
    <property type="entry name" value="Cytochrome P450"/>
    <property type="match status" value="2"/>
</dbReference>
<evidence type="ECO:0000256" key="5">
    <source>
        <dbReference type="ARBA" id="ARBA00022989"/>
    </source>
</evidence>
<keyword evidence="5" id="KW-0472">Membrane</keyword>
<dbReference type="PRINTS" id="PR00385">
    <property type="entry name" value="P450"/>
</dbReference>
<sequence length="1013" mass="113541">MVNHGAPAPVDLYAPCVILLVSSLYLLRLFADAPRNLPPRPRRLPLVGNLLELGAQPHRSLARLAERHGPLMTLRLGAVTTLVASSPDAARDILQRHDAAFSTRPAPDIVRACGHDRFAMPWLPPSCPQWRALRKVCSAELFAPRRLDAQKRLRREKVRRLVSHVARMAREGAAVDVRRVVFTTLLNMLSCTLFSADLADLDEGRAGSAGEFADTIEEFASTVGVPNVVDYFRAVAALNPQRLRRRLSRVFTRLFTEFDEQIERRMRERDAGEPPTRTTEDGRAFDRQTLRSLFADLFSAGSDTSAVTVEWAMAQLLQNPSSMMKAREELTRVIGSRPEIDESDIDSLVYLQAVVKETFRLHPPAPLLLPHRAETDTKIGGYTVPKGATVLVNIWAIGRDNRVWFEPGKFMPERDFRGRDFELIPFGSGRRICPGLPLAVRMVHLMLASLLHRFEWRLPPEVEKNGVDMEEKKIWYRNVVGYATPGYCYTNLILGTRYKNVSFRPCTRFVRSIMELLLLCTPCVILLLSSLYLRLFVDARRDLPPGPRPLPLIGNILDLGSQPHRSLARLAWRYGPLMTLRLGTVTTVVASSRDAARDILQRHDAAFSARSVPDAARACGHDGFSMAWLPPSSTLWRALRRVCTAELFAPRSLDAHQRLRRDKVRQLVSHVARLARDGAAVDVGRAAFTASLNLLSSTIFSADLADLGDARAESSAGELRDLISEFTIVVGVPNVSDFFPAVAPLDPQRLRRRVARVFEQLQAVFDGHIERRLRDRAAGEPPKNDFLDALLDYRSPEDGRGFDRPTLQFLFTDLFSAGSDTSAVTVEWAMAQLLQNPPTMAKAREELARVIGSKPEIDESDISQLKYLEAVVKETLRLHPPAPFLLPHQAETTTQVGGYTVPKGARVLVNVWAIGRDSKVWSDPDKFMPERFLQSEVDLRGRDFELIPFGSGRRICPGLPLAVRMVHLMLASLLHRFEWRLLPEVEKNGVNMTEKFGMILELATPLRAVAIPV</sequence>